<dbReference type="Pfam" id="PF13622">
    <property type="entry name" value="4HBT_3"/>
    <property type="match status" value="1"/>
</dbReference>
<organism evidence="3 4">
    <name type="scientific">Arenicella chitinivorans</name>
    <dbReference type="NCBI Taxonomy" id="1329800"/>
    <lineage>
        <taxon>Bacteria</taxon>
        <taxon>Pseudomonadati</taxon>
        <taxon>Pseudomonadota</taxon>
        <taxon>Gammaproteobacteria</taxon>
        <taxon>Arenicellales</taxon>
        <taxon>Arenicellaceae</taxon>
        <taxon>Arenicella</taxon>
    </lineage>
</organism>
<dbReference type="EMBL" id="BMXA01000005">
    <property type="protein sequence ID" value="GHA16113.1"/>
    <property type="molecule type" value="Genomic_DNA"/>
</dbReference>
<feature type="domain" description="Acyl-CoA thioesterase-like N-terminal HotDog" evidence="1">
    <location>
        <begin position="25"/>
        <end position="108"/>
    </location>
</feature>
<dbReference type="Gene3D" id="2.40.160.210">
    <property type="entry name" value="Acyl-CoA thioesterase, double hotdog domain"/>
    <property type="match status" value="1"/>
</dbReference>
<gene>
    <name evidence="3" type="ORF">GCM10008090_27390</name>
</gene>
<evidence type="ECO:0000259" key="2">
    <source>
        <dbReference type="Pfam" id="PF20789"/>
    </source>
</evidence>
<dbReference type="InterPro" id="IPR049450">
    <property type="entry name" value="ACOT8-like_C"/>
</dbReference>
<reference evidence="3" key="2">
    <citation type="submission" date="2020-09" db="EMBL/GenBank/DDBJ databases">
        <authorList>
            <person name="Sun Q."/>
            <person name="Kim S."/>
        </authorList>
    </citation>
    <scope>NUCLEOTIDE SEQUENCE</scope>
    <source>
        <strain evidence="3">KCTC 12711</strain>
    </source>
</reference>
<evidence type="ECO:0000313" key="3">
    <source>
        <dbReference type="EMBL" id="GHA16113.1"/>
    </source>
</evidence>
<dbReference type="Proteomes" id="UP000614811">
    <property type="component" value="Unassembled WGS sequence"/>
</dbReference>
<name>A0A918S092_9GAMM</name>
<evidence type="ECO:0000259" key="1">
    <source>
        <dbReference type="Pfam" id="PF13622"/>
    </source>
</evidence>
<reference evidence="3" key="1">
    <citation type="journal article" date="2014" name="Int. J. Syst. Evol. Microbiol.">
        <title>Complete genome sequence of Corynebacterium casei LMG S-19264T (=DSM 44701T), isolated from a smear-ripened cheese.</title>
        <authorList>
            <consortium name="US DOE Joint Genome Institute (JGI-PGF)"/>
            <person name="Walter F."/>
            <person name="Albersmeier A."/>
            <person name="Kalinowski J."/>
            <person name="Ruckert C."/>
        </authorList>
    </citation>
    <scope>NUCLEOTIDE SEQUENCE</scope>
    <source>
        <strain evidence="3">KCTC 12711</strain>
    </source>
</reference>
<dbReference type="AlphaFoldDB" id="A0A918S092"/>
<proteinExistence type="predicted"/>
<keyword evidence="4" id="KW-1185">Reference proteome</keyword>
<dbReference type="InterPro" id="IPR049449">
    <property type="entry name" value="TesB_ACOT8-like_N"/>
</dbReference>
<dbReference type="RefSeq" id="WP_189402223.1">
    <property type="nucleotide sequence ID" value="NZ_BMXA01000005.1"/>
</dbReference>
<dbReference type="InterPro" id="IPR042171">
    <property type="entry name" value="Acyl-CoA_hotdog"/>
</dbReference>
<protein>
    <submittedName>
        <fullName evidence="3">Acyl-CoA thioesterase</fullName>
    </submittedName>
</protein>
<dbReference type="Pfam" id="PF20789">
    <property type="entry name" value="4HBT_3C"/>
    <property type="match status" value="1"/>
</dbReference>
<accession>A0A918S092</accession>
<dbReference type="InterPro" id="IPR029069">
    <property type="entry name" value="HotDog_dom_sf"/>
</dbReference>
<sequence>MSTTSFSQLVAGVVAAKNDRWRVTIPADWMQGRTTYGGLSAALCLQAVQQQFPDLPPLRSAQINFIGPAGGEVEIEVSVLRQGRSVTYIMATATLAGQIATHAVFCFGANRESRLDADYTASPTVPNVEQAGPFFTAAGAPVFTQHFECKLASGGQPVTGSDEHEHHIWVRHKDTEANGIPAMLGIADMPPPAVLPMFSEPAPISSMTWSLNFLSDDFEVADNWWLIRTAAENARHGYSSQDMQIWNEAGELVISAQQSVALFY</sequence>
<dbReference type="SUPFAM" id="SSF54637">
    <property type="entry name" value="Thioesterase/thiol ester dehydrase-isomerase"/>
    <property type="match status" value="2"/>
</dbReference>
<comment type="caution">
    <text evidence="3">The sequence shown here is derived from an EMBL/GenBank/DDBJ whole genome shotgun (WGS) entry which is preliminary data.</text>
</comment>
<evidence type="ECO:0000313" key="4">
    <source>
        <dbReference type="Proteomes" id="UP000614811"/>
    </source>
</evidence>
<feature type="domain" description="Acyl-CoA thioesterase-like C-terminal" evidence="2">
    <location>
        <begin position="136"/>
        <end position="261"/>
    </location>
</feature>